<reference evidence="3" key="2">
    <citation type="submission" date="2023-01" db="EMBL/GenBank/DDBJ databases">
        <authorList>
            <person name="Petersen C."/>
        </authorList>
    </citation>
    <scope>NUCLEOTIDE SEQUENCE</scope>
    <source>
        <strain evidence="3">IBT 12815</strain>
    </source>
</reference>
<gene>
    <name evidence="3" type="ORF">N7537_002890</name>
</gene>
<reference evidence="3" key="1">
    <citation type="journal article" date="2023" name="IMA Fungus">
        <title>Comparative genomic study of the Penicillium genus elucidates a diverse pangenome and 15 lateral gene transfer events.</title>
        <authorList>
            <person name="Petersen C."/>
            <person name="Sorensen T."/>
            <person name="Nielsen M.R."/>
            <person name="Sondergaard T.E."/>
            <person name="Sorensen J.L."/>
            <person name="Fitzpatrick D.A."/>
            <person name="Frisvad J.C."/>
            <person name="Nielsen K.L."/>
        </authorList>
    </citation>
    <scope>NUCLEOTIDE SEQUENCE</scope>
    <source>
        <strain evidence="3">IBT 12815</strain>
    </source>
</reference>
<evidence type="ECO:0000259" key="2">
    <source>
        <dbReference type="Pfam" id="PF22980"/>
    </source>
</evidence>
<organism evidence="3 4">
    <name type="scientific">Penicillium hordei</name>
    <dbReference type="NCBI Taxonomy" id="40994"/>
    <lineage>
        <taxon>Eukaryota</taxon>
        <taxon>Fungi</taxon>
        <taxon>Dikarya</taxon>
        <taxon>Ascomycota</taxon>
        <taxon>Pezizomycotina</taxon>
        <taxon>Eurotiomycetes</taxon>
        <taxon>Eurotiomycetidae</taxon>
        <taxon>Eurotiales</taxon>
        <taxon>Aspergillaceae</taxon>
        <taxon>Penicillium</taxon>
    </lineage>
</organism>
<name>A0AAD6H7E2_9EURO</name>
<dbReference type="GeneID" id="81584190"/>
<sequence>MATTSKLEKAKAKAKKPAVAPTKLKLKLNVQAPKAEVEVSETGAKGKTSDEEFLLTLLNSSKVDHETASKSLGINKAACRMRFIRLQQKYGFKKKGKGTPRHKQAPTTDNEEVTTEKDATPTKESDVAEEGANEDEATEDEATEN</sequence>
<dbReference type="RefSeq" id="XP_056758943.1">
    <property type="nucleotide sequence ID" value="XM_056893948.1"/>
</dbReference>
<keyword evidence="4" id="KW-1185">Reference proteome</keyword>
<feature type="domain" description="Myb-like DNA-binding" evidence="2">
    <location>
        <begin position="50"/>
        <end position="91"/>
    </location>
</feature>
<feature type="compositionally biased region" description="Acidic residues" evidence="1">
    <location>
        <begin position="127"/>
        <end position="145"/>
    </location>
</feature>
<comment type="caution">
    <text evidence="3">The sequence shown here is derived from an EMBL/GenBank/DDBJ whole genome shotgun (WGS) entry which is preliminary data.</text>
</comment>
<dbReference type="EMBL" id="JAQJAE010000001">
    <property type="protein sequence ID" value="KAJ5617776.1"/>
    <property type="molecule type" value="Genomic_DNA"/>
</dbReference>
<proteinExistence type="predicted"/>
<feature type="compositionally biased region" description="Basic and acidic residues" evidence="1">
    <location>
        <begin position="114"/>
        <end position="126"/>
    </location>
</feature>
<protein>
    <recommendedName>
        <fullName evidence="2">Myb-like DNA-binding domain-containing protein</fullName>
    </recommendedName>
</protein>
<evidence type="ECO:0000313" key="4">
    <source>
        <dbReference type="Proteomes" id="UP001213799"/>
    </source>
</evidence>
<dbReference type="InterPro" id="IPR054505">
    <property type="entry name" value="Myb_DNA-bind_8"/>
</dbReference>
<accession>A0AAD6H7E2</accession>
<dbReference type="Pfam" id="PF22980">
    <property type="entry name" value="Myb_DNA-bind_8"/>
    <property type="match status" value="1"/>
</dbReference>
<dbReference type="AlphaFoldDB" id="A0AAD6H7E2"/>
<feature type="compositionally biased region" description="Basic residues" evidence="1">
    <location>
        <begin position="91"/>
        <end position="104"/>
    </location>
</feature>
<evidence type="ECO:0000256" key="1">
    <source>
        <dbReference type="SAM" id="MobiDB-lite"/>
    </source>
</evidence>
<dbReference type="Proteomes" id="UP001213799">
    <property type="component" value="Unassembled WGS sequence"/>
</dbReference>
<feature type="region of interest" description="Disordered" evidence="1">
    <location>
        <begin position="90"/>
        <end position="145"/>
    </location>
</feature>
<evidence type="ECO:0000313" key="3">
    <source>
        <dbReference type="EMBL" id="KAJ5617776.1"/>
    </source>
</evidence>